<evidence type="ECO:0000313" key="2">
    <source>
        <dbReference type="EMBL" id="CAL1360188.1"/>
    </source>
</evidence>
<dbReference type="Proteomes" id="UP001497516">
    <property type="component" value="Chromosome 10"/>
</dbReference>
<protein>
    <submittedName>
        <fullName evidence="2">Uncharacterized protein</fullName>
    </submittedName>
</protein>
<keyword evidence="3" id="KW-1185">Reference proteome</keyword>
<accession>A0AAV2CWE6</accession>
<name>A0AAV2CWE6_9ROSI</name>
<sequence length="77" mass="8935">MDPPHSDFFYEAEETCKRAEKLNSMVEEACARFTQDRLLAVGEEKDDEEESLEDELERSNVVTDGHRDAQDLECPQR</sequence>
<evidence type="ECO:0000313" key="3">
    <source>
        <dbReference type="Proteomes" id="UP001497516"/>
    </source>
</evidence>
<proteinExistence type="predicted"/>
<reference evidence="2 3" key="1">
    <citation type="submission" date="2024-04" db="EMBL/GenBank/DDBJ databases">
        <authorList>
            <person name="Fracassetti M."/>
        </authorList>
    </citation>
    <scope>NUCLEOTIDE SEQUENCE [LARGE SCALE GENOMIC DNA]</scope>
</reference>
<dbReference type="AlphaFoldDB" id="A0AAV2CWE6"/>
<feature type="region of interest" description="Disordered" evidence="1">
    <location>
        <begin position="43"/>
        <end position="77"/>
    </location>
</feature>
<dbReference type="EMBL" id="OZ034814">
    <property type="protein sequence ID" value="CAL1360188.1"/>
    <property type="molecule type" value="Genomic_DNA"/>
</dbReference>
<evidence type="ECO:0000256" key="1">
    <source>
        <dbReference type="SAM" id="MobiDB-lite"/>
    </source>
</evidence>
<gene>
    <name evidence="2" type="ORF">LTRI10_LOCUS7638</name>
</gene>
<feature type="compositionally biased region" description="Acidic residues" evidence="1">
    <location>
        <begin position="44"/>
        <end position="56"/>
    </location>
</feature>
<feature type="compositionally biased region" description="Basic and acidic residues" evidence="1">
    <location>
        <begin position="64"/>
        <end position="77"/>
    </location>
</feature>
<organism evidence="2 3">
    <name type="scientific">Linum trigynum</name>
    <dbReference type="NCBI Taxonomy" id="586398"/>
    <lineage>
        <taxon>Eukaryota</taxon>
        <taxon>Viridiplantae</taxon>
        <taxon>Streptophyta</taxon>
        <taxon>Embryophyta</taxon>
        <taxon>Tracheophyta</taxon>
        <taxon>Spermatophyta</taxon>
        <taxon>Magnoliopsida</taxon>
        <taxon>eudicotyledons</taxon>
        <taxon>Gunneridae</taxon>
        <taxon>Pentapetalae</taxon>
        <taxon>rosids</taxon>
        <taxon>fabids</taxon>
        <taxon>Malpighiales</taxon>
        <taxon>Linaceae</taxon>
        <taxon>Linum</taxon>
    </lineage>
</organism>